<reference evidence="4" key="1">
    <citation type="submission" date="2015-12" db="EMBL/GenBank/DDBJ databases">
        <title>Update maize B73 reference genome by single molecule sequencing technologies.</title>
        <authorList>
            <consortium name="Maize Genome Sequencing Project"/>
            <person name="Ware D."/>
        </authorList>
    </citation>
    <scope>NUCLEOTIDE SEQUENCE [LARGE SCALE GENOMIC DNA]</scope>
    <source>
        <tissue evidence="4">Seedling</tissue>
    </source>
</reference>
<gene>
    <name evidence="4" type="ORF">ZEAMMB73_Zm00001d021376</name>
</gene>
<keyword evidence="2" id="KW-0806">Transcription termination</keyword>
<dbReference type="AlphaFoldDB" id="A0A1D6IAI7"/>
<dbReference type="ExpressionAtlas" id="A0A1D6IAI7">
    <property type="expression patterns" value="baseline and differential"/>
</dbReference>
<protein>
    <submittedName>
        <fullName evidence="4">Mitochondrial transcription termination factor family protein</fullName>
    </submittedName>
</protein>
<keyword evidence="2" id="KW-0804">Transcription</keyword>
<keyword evidence="3" id="KW-0809">Transit peptide</keyword>
<dbReference type="FunFam" id="1.25.70.10:FF:000015">
    <property type="entry name" value="Mitochondrial transcription termination factor family protein"/>
    <property type="match status" value="1"/>
</dbReference>
<comment type="similarity">
    <text evidence="1">Belongs to the mTERF family.</text>
</comment>
<proteinExistence type="inferred from homology"/>
<dbReference type="Gene3D" id="1.25.70.10">
    <property type="entry name" value="Transcription termination factor 3, mitochondrial"/>
    <property type="match status" value="1"/>
</dbReference>
<organism evidence="4">
    <name type="scientific">Zea mays</name>
    <name type="common">Maize</name>
    <dbReference type="NCBI Taxonomy" id="4577"/>
    <lineage>
        <taxon>Eukaryota</taxon>
        <taxon>Viridiplantae</taxon>
        <taxon>Streptophyta</taxon>
        <taxon>Embryophyta</taxon>
        <taxon>Tracheophyta</taxon>
        <taxon>Spermatophyta</taxon>
        <taxon>Magnoliopsida</taxon>
        <taxon>Liliopsida</taxon>
        <taxon>Poales</taxon>
        <taxon>Poaceae</taxon>
        <taxon>PACMAD clade</taxon>
        <taxon>Panicoideae</taxon>
        <taxon>Andropogonodae</taxon>
        <taxon>Andropogoneae</taxon>
        <taxon>Tripsacinae</taxon>
        <taxon>Zea</taxon>
    </lineage>
</organism>
<dbReference type="InterPro" id="IPR038538">
    <property type="entry name" value="MTERF_sf"/>
</dbReference>
<dbReference type="FunFam" id="1.25.70.10:FF:000046">
    <property type="entry name" value="Mitochondrial transcription termination factor family protein"/>
    <property type="match status" value="1"/>
</dbReference>
<evidence type="ECO:0000256" key="1">
    <source>
        <dbReference type="ARBA" id="ARBA00007692"/>
    </source>
</evidence>
<evidence type="ECO:0000256" key="2">
    <source>
        <dbReference type="ARBA" id="ARBA00022472"/>
    </source>
</evidence>
<dbReference type="PANTHER" id="PTHR13068">
    <property type="entry name" value="CGI-12 PROTEIN-RELATED"/>
    <property type="match status" value="1"/>
</dbReference>
<name>A0A1D6IAI7_MAIZE</name>
<evidence type="ECO:0000256" key="3">
    <source>
        <dbReference type="ARBA" id="ARBA00022946"/>
    </source>
</evidence>
<dbReference type="Pfam" id="PF02536">
    <property type="entry name" value="mTERF"/>
    <property type="match status" value="1"/>
</dbReference>
<dbReference type="GO" id="GO:0003676">
    <property type="term" value="F:nucleic acid binding"/>
    <property type="evidence" value="ECO:0007669"/>
    <property type="project" value="InterPro"/>
</dbReference>
<evidence type="ECO:0000313" key="4">
    <source>
        <dbReference type="EMBL" id="ONM56985.1"/>
    </source>
</evidence>
<dbReference type="PANTHER" id="PTHR13068:SF3">
    <property type="entry name" value="MITOCHONDRIAL TRANSCRIPTION TERMINATION FACTOR FAMILY PROTEIN"/>
    <property type="match status" value="1"/>
</dbReference>
<keyword evidence="2" id="KW-0805">Transcription regulation</keyword>
<dbReference type="SMART" id="SM00733">
    <property type="entry name" value="Mterf"/>
    <property type="match status" value="9"/>
</dbReference>
<dbReference type="GO" id="GO:0006353">
    <property type="term" value="P:DNA-templated transcription termination"/>
    <property type="evidence" value="ECO:0007669"/>
    <property type="project" value="UniProtKB-KW"/>
</dbReference>
<sequence>MAAAATFGFLHPLIRKPLVPPLYILPLPTQPHAKTHPRSLPLLFLLPRRRRGGPIAALPNTTSSSTNASASPTYDVREAEAAVADLLREGGASADDAAAIAARAPAYAAMLADGVRELDELGLWASWSSGASARLGLSGVVEMEMGRLGFRRKVYLMGRSRPDHDVVPLLESLGVRLSSAKLIAPYVASAGLTVLIDRVKFLKEMLFSSSDYAILIGRNAKRMMTYLSIPADDALQSTLSFFEKMEARYGGVSMLGHGDMSFPYLIESFPMLLLCSEDNHLEPLVDFLEHIGIPKPKIASVLLLFPPIILSDVENDIKPRIREWEKISSTVLAIAVKSWPHILGSSSKRMNSVLELFRVLGISKKMVVPVITSSPQLLLRKPDQFMQNVLFFREMGVDKKTTGKILCRSPEIFASNVDNTLKKKIDFLINFGVSKHHLPRIIRKYPELLLLDLNCTLLPRINYLLEMGLSKKDLCSMISRFSPLLGYSIELVMKPKLEFLLRTMKKPLKAVVEYPRYFSYSLEGKIKPRFWLLQSRNIDCTLTEMLAKNDELFAEEYLELGGLLEKPVQSSIGG</sequence>
<accession>A0A1D6IAI7</accession>
<dbReference type="OMA" id="HIKTETR"/>
<dbReference type="InterPro" id="IPR003690">
    <property type="entry name" value="MTERF"/>
</dbReference>
<dbReference type="EMBL" id="CM007650">
    <property type="protein sequence ID" value="ONM56985.1"/>
    <property type="molecule type" value="Genomic_DNA"/>
</dbReference>